<evidence type="ECO:0000313" key="2">
    <source>
        <dbReference type="Proteomes" id="UP000294830"/>
    </source>
</evidence>
<evidence type="ECO:0000313" key="1">
    <source>
        <dbReference type="EMBL" id="TCN72806.1"/>
    </source>
</evidence>
<keyword evidence="2" id="KW-1185">Reference proteome</keyword>
<dbReference type="InterPro" id="IPR032342">
    <property type="entry name" value="DUF4861"/>
</dbReference>
<comment type="caution">
    <text evidence="1">The sequence shown here is derived from an EMBL/GenBank/DDBJ whole genome shotgun (WGS) entry which is preliminary data.</text>
</comment>
<accession>A0A4R2EVU2</accession>
<dbReference type="RefSeq" id="WP_131837598.1">
    <property type="nucleotide sequence ID" value="NZ_SLWB01000001.1"/>
</dbReference>
<name>A0A4R2EVU2_9BACT</name>
<dbReference type="OrthoDB" id="846806at2"/>
<dbReference type="EMBL" id="SLWB01000001">
    <property type="protein sequence ID" value="TCN72806.1"/>
    <property type="molecule type" value="Genomic_DNA"/>
</dbReference>
<proteinExistence type="predicted"/>
<gene>
    <name evidence="1" type="ORF">CLV25_10124</name>
</gene>
<protein>
    <submittedName>
        <fullName evidence="1">Uncharacterized protein DUF4861</fullName>
    </submittedName>
</protein>
<organism evidence="1 2">
    <name type="scientific">Acetobacteroides hydrogenigenes</name>
    <dbReference type="NCBI Taxonomy" id="979970"/>
    <lineage>
        <taxon>Bacteria</taxon>
        <taxon>Pseudomonadati</taxon>
        <taxon>Bacteroidota</taxon>
        <taxon>Bacteroidia</taxon>
        <taxon>Bacteroidales</taxon>
        <taxon>Rikenellaceae</taxon>
        <taxon>Acetobacteroides</taxon>
    </lineage>
</organism>
<dbReference type="AlphaFoldDB" id="A0A4R2EVU2"/>
<dbReference type="Proteomes" id="UP000294830">
    <property type="component" value="Unassembled WGS sequence"/>
</dbReference>
<sequence length="404" mass="45356">MRTGIVSLCFLLLPVLGFSQSGMRVKLTNREAVAFTDYMVKLPLEQVKSKIPSFEESKFVAVDDKREIALQVISNGRNKHVIFPANIGKNGKKTVLIRRPSESFSYPKRTYAEIVKKEGGVFVNRKYQGGEWVKTNFIRVPDEHTDHSFDIKYEGPGWESDKVGYRFYLDWRNATDLFGKVTSAMVLDKVGVDGFDSYHELSSWGMDVLKVGPSLGVGSIAYWDGEKANRVAKTDSVVSRIVADGIIQSKIETIYYGWEIGGTKHLLKSVITIDAGSRTSKQELFIEGELQNLCTGIIKDPKAELLLSGNNNADWGFVATWGPQSLNKDNLGLAVLYRKSDLIKEVEDKDNHVVVLKPTKGQVQYYFLGAWELEKDGIKTKSDFLNYLSILQKQLSEPVTATIF</sequence>
<reference evidence="1 2" key="1">
    <citation type="submission" date="2019-03" db="EMBL/GenBank/DDBJ databases">
        <title>Genomic Encyclopedia of Archaeal and Bacterial Type Strains, Phase II (KMG-II): from individual species to whole genera.</title>
        <authorList>
            <person name="Goeker M."/>
        </authorList>
    </citation>
    <scope>NUCLEOTIDE SEQUENCE [LARGE SCALE GENOMIC DNA]</scope>
    <source>
        <strain evidence="1 2">RL-C</strain>
    </source>
</reference>
<dbReference type="Pfam" id="PF16153">
    <property type="entry name" value="DUF4861"/>
    <property type="match status" value="1"/>
</dbReference>